<dbReference type="AlphaFoldDB" id="A0A9P3H4G7"/>
<dbReference type="GO" id="GO:0005886">
    <property type="term" value="C:plasma membrane"/>
    <property type="evidence" value="ECO:0007669"/>
    <property type="project" value="TreeGrafter"/>
</dbReference>
<dbReference type="InterPro" id="IPR032880">
    <property type="entry name" value="CSC1/OSCA1-like_N"/>
</dbReference>
<evidence type="ECO:0000259" key="9">
    <source>
        <dbReference type="Pfam" id="PF02714"/>
    </source>
</evidence>
<dbReference type="EMBL" id="BQFW01000003">
    <property type="protein sequence ID" value="GJJ69916.1"/>
    <property type="molecule type" value="Genomic_DNA"/>
</dbReference>
<evidence type="ECO:0000256" key="7">
    <source>
        <dbReference type="SAM" id="MobiDB-lite"/>
    </source>
</evidence>
<evidence type="ECO:0000313" key="13">
    <source>
        <dbReference type="EMBL" id="GJJ69916.1"/>
    </source>
</evidence>
<evidence type="ECO:0000256" key="4">
    <source>
        <dbReference type="ARBA" id="ARBA00022692"/>
    </source>
</evidence>
<dbReference type="InterPro" id="IPR045122">
    <property type="entry name" value="Csc1-like"/>
</dbReference>
<comment type="caution">
    <text evidence="13">The sequence shown here is derived from an EMBL/GenBank/DDBJ whole genome shotgun (WGS) entry which is preliminary data.</text>
</comment>
<name>A0A9P3H4G7_9FUNG</name>
<sequence length="913" mass="100553">MSDNNNSTSSADGTVNASVSTFVTALIFNSAVAVAVFGAFCITRHWSKRIYQPRTYLVNADIRSPEMPSGAFTWITASFSVSDNVLVDRVGLDAYMFLRFLRMSALLFSGFTLLAIPILIPVNVIKGVGVSGLGVMTMGNVAENWRLWFHLILTIIFSGTTVAVLWREMHIYTQRRHAYLMSEKHAKTPQSTTILVTSIPKGLNNRDALFNIFNRFPGGIRSIWLNRNPEKLAKLCKERDAVALKLESAEYSFVVSAYDAKKAKKESKDVTEVEPVRPMGRTSSIPFKGPKVDLISFYTEKLAVLNREIEQAQLEADASPSLNSAFIQFHNQFAAHSAVQTVVHPTPFSMAPMFAEVSPLDVVWDNLNLNTLTKKGRELISFGAATALVLLWSIPVVFVSGIASIDALISLLPFLKVLRDLPSAIIGIIQGILPPLFLAILMALLPIMLTMMSTFEGHVRYSGITRSVMSKYFFFLVVNVLLVSTISGGFIQTFSDVKGQGFSPIEILTIIANKMPGASTFFLTYALLQGTTGPMMELLQIAPLVLNFLFTKLLAKSPRQIWNVQGRLSSVNYGVLFPPQTIMFAIGMLYSTIAPLVLPFVVLYFTMYYFVYRHQFLYVYLQPTESGGLAFPVAVRQAYAGVFIFEVTIFAIFLLNQAKFNVIPHLVLLFILIVATALSYVNLSEAFDPLVTFLPVALFSKELSVDQDGVVTDGKDAQSSSRIQDEEQTAAVSLAGSEKNSSINQIPLLAIPARSLHGDKQEYDEGAEVSSQLPGIPTPNMSDIDSASRYSFQPPQQQAPPRAQPTAAPGSNAAVILTTQDELVDALDETDPELRRLQEQAYNHPALYSRQTPLWLPQDDRGLVAEEMSRLSRQGITMVTTGAGLDAATGKTQVSGIVFAPGEESRYRLERGE</sequence>
<feature type="compositionally biased region" description="Polar residues" evidence="7">
    <location>
        <begin position="769"/>
        <end position="791"/>
    </location>
</feature>
<feature type="transmembrane region" description="Helical" evidence="8">
    <location>
        <begin position="105"/>
        <end position="125"/>
    </location>
</feature>
<evidence type="ECO:0000259" key="12">
    <source>
        <dbReference type="Pfam" id="PF14703"/>
    </source>
</evidence>
<feature type="transmembrane region" description="Helical" evidence="8">
    <location>
        <begin position="379"/>
        <end position="405"/>
    </location>
</feature>
<evidence type="ECO:0000259" key="10">
    <source>
        <dbReference type="Pfam" id="PF12621"/>
    </source>
</evidence>
<keyword evidence="4 8" id="KW-0812">Transmembrane</keyword>
<dbReference type="PANTHER" id="PTHR13018">
    <property type="entry name" value="PROBABLE MEMBRANE PROTEIN DUF221-RELATED"/>
    <property type="match status" value="1"/>
</dbReference>
<gene>
    <name evidence="13" type="ORF">EMPS_02265</name>
</gene>
<dbReference type="Pfam" id="PF12621">
    <property type="entry name" value="PHM7_ext"/>
    <property type="match status" value="1"/>
</dbReference>
<dbReference type="Proteomes" id="UP000827284">
    <property type="component" value="Unassembled WGS sequence"/>
</dbReference>
<feature type="domain" description="CSC1/OSCA1-like cytosolic" evidence="12">
    <location>
        <begin position="192"/>
        <end position="366"/>
    </location>
</feature>
<feature type="region of interest" description="Disordered" evidence="7">
    <location>
        <begin position="762"/>
        <end position="809"/>
    </location>
</feature>
<comment type="subcellular location">
    <subcellularLocation>
        <location evidence="1">Membrane</location>
        <topology evidence="1">Multi-pass membrane protein</topology>
    </subcellularLocation>
</comment>
<dbReference type="PANTHER" id="PTHR13018:SF139">
    <property type="entry name" value="PHOSPHATE METABOLISM PROTEIN 7"/>
    <property type="match status" value="1"/>
</dbReference>
<accession>A0A9P3H4G7</accession>
<evidence type="ECO:0000256" key="1">
    <source>
        <dbReference type="ARBA" id="ARBA00004141"/>
    </source>
</evidence>
<evidence type="ECO:0000256" key="8">
    <source>
        <dbReference type="SAM" id="Phobius"/>
    </source>
</evidence>
<evidence type="ECO:0000256" key="5">
    <source>
        <dbReference type="ARBA" id="ARBA00022989"/>
    </source>
</evidence>
<feature type="domain" description="10TM putative phosphate transporter extracellular tail" evidence="10">
    <location>
        <begin position="834"/>
        <end position="887"/>
    </location>
</feature>
<organism evidence="13 14">
    <name type="scientific">Entomortierella parvispora</name>
    <dbReference type="NCBI Taxonomy" id="205924"/>
    <lineage>
        <taxon>Eukaryota</taxon>
        <taxon>Fungi</taxon>
        <taxon>Fungi incertae sedis</taxon>
        <taxon>Mucoromycota</taxon>
        <taxon>Mortierellomycotina</taxon>
        <taxon>Mortierellomycetes</taxon>
        <taxon>Mortierellales</taxon>
        <taxon>Mortierellaceae</taxon>
        <taxon>Entomortierella</taxon>
    </lineage>
</organism>
<evidence type="ECO:0000256" key="3">
    <source>
        <dbReference type="ARBA" id="ARBA00022448"/>
    </source>
</evidence>
<dbReference type="Pfam" id="PF13967">
    <property type="entry name" value="RSN1_TM"/>
    <property type="match status" value="1"/>
</dbReference>
<feature type="transmembrane region" description="Helical" evidence="8">
    <location>
        <begin position="425"/>
        <end position="451"/>
    </location>
</feature>
<feature type="transmembrane region" description="Helical" evidence="8">
    <location>
        <begin position="662"/>
        <end position="681"/>
    </location>
</feature>
<feature type="transmembrane region" description="Helical" evidence="8">
    <location>
        <begin position="638"/>
        <end position="655"/>
    </location>
</feature>
<dbReference type="GO" id="GO:0005227">
    <property type="term" value="F:calcium-activated cation channel activity"/>
    <property type="evidence" value="ECO:0007669"/>
    <property type="project" value="InterPro"/>
</dbReference>
<feature type="domain" description="CSC1/OSCA1-like 7TM region" evidence="9">
    <location>
        <begin position="377"/>
        <end position="653"/>
    </location>
</feature>
<keyword evidence="14" id="KW-1185">Reference proteome</keyword>
<feature type="transmembrane region" description="Helical" evidence="8">
    <location>
        <begin position="20"/>
        <end position="42"/>
    </location>
</feature>
<dbReference type="OrthoDB" id="1076608at2759"/>
<evidence type="ECO:0000259" key="11">
    <source>
        <dbReference type="Pfam" id="PF13967"/>
    </source>
</evidence>
<dbReference type="InterPro" id="IPR022257">
    <property type="entry name" value="PHM7_ext"/>
</dbReference>
<evidence type="ECO:0000256" key="2">
    <source>
        <dbReference type="ARBA" id="ARBA00007779"/>
    </source>
</evidence>
<dbReference type="Pfam" id="PF02714">
    <property type="entry name" value="RSN1_7TM"/>
    <property type="match status" value="1"/>
</dbReference>
<feature type="compositionally biased region" description="Low complexity" evidence="7">
    <location>
        <begin position="793"/>
        <end position="809"/>
    </location>
</feature>
<dbReference type="InterPro" id="IPR027815">
    <property type="entry name" value="CSC1/OSCA1-like_cyt"/>
</dbReference>
<comment type="similarity">
    <text evidence="2">Belongs to the CSC1 (TC 1.A.17) family.</text>
</comment>
<dbReference type="Pfam" id="PF14703">
    <property type="entry name" value="PHM7_cyt"/>
    <property type="match status" value="1"/>
</dbReference>
<reference evidence="13" key="1">
    <citation type="submission" date="2021-11" db="EMBL/GenBank/DDBJ databases">
        <authorList>
            <person name="Herlambang A."/>
            <person name="Guo Y."/>
            <person name="Takashima Y."/>
            <person name="Nishizawa T."/>
        </authorList>
    </citation>
    <scope>NUCLEOTIDE SEQUENCE</scope>
    <source>
        <strain evidence="13">E1425</strain>
    </source>
</reference>
<proteinExistence type="inferred from homology"/>
<protein>
    <submittedName>
        <fullName evidence="13">Calcium permeable stress-gated cation channel</fullName>
    </submittedName>
</protein>
<dbReference type="InterPro" id="IPR003864">
    <property type="entry name" value="CSC1/OSCA1-like_7TM"/>
</dbReference>
<evidence type="ECO:0000313" key="14">
    <source>
        <dbReference type="Proteomes" id="UP000827284"/>
    </source>
</evidence>
<feature type="transmembrane region" description="Helical" evidence="8">
    <location>
        <begin position="538"/>
        <end position="555"/>
    </location>
</feature>
<reference evidence="13" key="2">
    <citation type="journal article" date="2022" name="Microbiol. Resour. Announc.">
        <title>Whole-Genome Sequence of Entomortierella parvispora E1425, a Mucoromycotan Fungus Associated with Burkholderiaceae-Related Endosymbiotic Bacteria.</title>
        <authorList>
            <person name="Herlambang A."/>
            <person name="Guo Y."/>
            <person name="Takashima Y."/>
            <person name="Narisawa K."/>
            <person name="Ohta H."/>
            <person name="Nishizawa T."/>
        </authorList>
    </citation>
    <scope>NUCLEOTIDE SEQUENCE</scope>
    <source>
        <strain evidence="13">E1425</strain>
    </source>
</reference>
<keyword evidence="5 8" id="KW-1133">Transmembrane helix</keyword>
<evidence type="ECO:0000256" key="6">
    <source>
        <dbReference type="ARBA" id="ARBA00023136"/>
    </source>
</evidence>
<keyword evidence="3" id="KW-0813">Transport</keyword>
<feature type="domain" description="CSC1/OSCA1-like N-terminal transmembrane" evidence="11">
    <location>
        <begin position="22"/>
        <end position="168"/>
    </location>
</feature>
<keyword evidence="6 8" id="KW-0472">Membrane</keyword>
<feature type="transmembrane region" description="Helical" evidence="8">
    <location>
        <begin position="145"/>
        <end position="166"/>
    </location>
</feature>
<feature type="transmembrane region" description="Helical" evidence="8">
    <location>
        <begin position="589"/>
        <end position="611"/>
    </location>
</feature>
<feature type="transmembrane region" description="Helical" evidence="8">
    <location>
        <begin position="472"/>
        <end position="494"/>
    </location>
</feature>